<feature type="region of interest" description="Disordered" evidence="1">
    <location>
        <begin position="58"/>
        <end position="131"/>
    </location>
</feature>
<feature type="compositionally biased region" description="Basic residues" evidence="1">
    <location>
        <begin position="67"/>
        <end position="79"/>
    </location>
</feature>
<accession>A0A6P3HGK7</accession>
<protein>
    <submittedName>
        <fullName evidence="3">Condensin-2 complex subunit D3-like</fullName>
    </submittedName>
</protein>
<feature type="region of interest" description="Disordered" evidence="1">
    <location>
        <begin position="14"/>
        <end position="45"/>
    </location>
</feature>
<dbReference type="AlphaFoldDB" id="A0A6P3HGK7"/>
<feature type="compositionally biased region" description="Basic residues" evidence="1">
    <location>
        <begin position="118"/>
        <end position="131"/>
    </location>
</feature>
<evidence type="ECO:0000313" key="2">
    <source>
        <dbReference type="Proteomes" id="UP000515208"/>
    </source>
</evidence>
<gene>
    <name evidence="3" type="primary">LOC104991331</name>
</gene>
<keyword evidence="2" id="KW-1185">Reference proteome</keyword>
<organism evidence="2 3">
    <name type="scientific">Bison bison bison</name>
    <name type="common">North American plains bison</name>
    <dbReference type="NCBI Taxonomy" id="43346"/>
    <lineage>
        <taxon>Eukaryota</taxon>
        <taxon>Metazoa</taxon>
        <taxon>Chordata</taxon>
        <taxon>Craniata</taxon>
        <taxon>Vertebrata</taxon>
        <taxon>Euteleostomi</taxon>
        <taxon>Mammalia</taxon>
        <taxon>Eutheria</taxon>
        <taxon>Laurasiatheria</taxon>
        <taxon>Artiodactyla</taxon>
        <taxon>Ruminantia</taxon>
        <taxon>Pecora</taxon>
        <taxon>Bovidae</taxon>
        <taxon>Bovinae</taxon>
        <taxon>Bison</taxon>
    </lineage>
</organism>
<proteinExistence type="predicted"/>
<dbReference type="RefSeq" id="XP_010842048.1">
    <property type="nucleotide sequence ID" value="XM_010843746.1"/>
</dbReference>
<dbReference type="KEGG" id="bbis:104991331"/>
<evidence type="ECO:0000256" key="1">
    <source>
        <dbReference type="SAM" id="MobiDB-lite"/>
    </source>
</evidence>
<sequence>MLSPFLPVPVRVLELESSGADPESSGAVDLETKRGISTPEQTIPDVTFGSEISYIVSPGQSLPLQSRSRRRAPGSRRGSRAAGQGDNVLCLSLPDMPPPQTSQWNVKSPSRSEDRSASRRPRRQASKKRAK</sequence>
<dbReference type="Proteomes" id="UP000515208">
    <property type="component" value="Unplaced"/>
</dbReference>
<reference evidence="3" key="1">
    <citation type="submission" date="2025-08" db="UniProtKB">
        <authorList>
            <consortium name="RefSeq"/>
        </authorList>
    </citation>
    <scope>IDENTIFICATION</scope>
    <source>
        <tissue evidence="3">Blood</tissue>
    </source>
</reference>
<evidence type="ECO:0000313" key="3">
    <source>
        <dbReference type="RefSeq" id="XP_010842048.1"/>
    </source>
</evidence>
<dbReference type="GeneID" id="104991331"/>
<name>A0A6P3HGK7_BISBB</name>